<feature type="compositionally biased region" description="Low complexity" evidence="1">
    <location>
        <begin position="159"/>
        <end position="175"/>
    </location>
</feature>
<sequence>MDTVPYNFVDAVIDLFPQRTLKRPLAENVNNTIWKDVIQLHYYNRRYFNVYIAEVDDRFQIVFEREGSPERATIQELRQVAGRYLRFLRVCNSYGEDEDDKVLYLQKDDQKTLRQMLSPAFAVSGAQLSIGRTSGAAQKWIMEGLFRKICPWPIEAAKPASAAGPAGRTRPFPRSSGGGSRSFPAWNSRNQMVASLAAEVQQLRSQALYGSNGFGGMQRLARTPTVSCYNCKGFRHCPQGNASSRQ</sequence>
<protein>
    <submittedName>
        <fullName evidence="2">Uncharacterized protein</fullName>
    </submittedName>
</protein>
<gene>
    <name evidence="2" type="ORF">QR680_014121</name>
</gene>
<evidence type="ECO:0000313" key="3">
    <source>
        <dbReference type="Proteomes" id="UP001175271"/>
    </source>
</evidence>
<comment type="caution">
    <text evidence="2">The sequence shown here is derived from an EMBL/GenBank/DDBJ whole genome shotgun (WGS) entry which is preliminary data.</text>
</comment>
<proteinExistence type="predicted"/>
<reference evidence="2" key="1">
    <citation type="submission" date="2023-06" db="EMBL/GenBank/DDBJ databases">
        <title>Genomic analysis of the entomopathogenic nematode Steinernema hermaphroditum.</title>
        <authorList>
            <person name="Schwarz E.M."/>
            <person name="Heppert J.K."/>
            <person name="Baniya A."/>
            <person name="Schwartz H.T."/>
            <person name="Tan C.-H."/>
            <person name="Antoshechkin I."/>
            <person name="Sternberg P.W."/>
            <person name="Goodrich-Blair H."/>
            <person name="Dillman A.R."/>
        </authorList>
    </citation>
    <scope>NUCLEOTIDE SEQUENCE</scope>
    <source>
        <strain evidence="2">PS9179</strain>
        <tissue evidence="2">Whole animal</tissue>
    </source>
</reference>
<evidence type="ECO:0000313" key="2">
    <source>
        <dbReference type="EMBL" id="KAK0419392.1"/>
    </source>
</evidence>
<name>A0AA39I7T4_9BILA</name>
<keyword evidence="3" id="KW-1185">Reference proteome</keyword>
<accession>A0AA39I7T4</accession>
<dbReference type="Proteomes" id="UP001175271">
    <property type="component" value="Unassembled WGS sequence"/>
</dbReference>
<organism evidence="2 3">
    <name type="scientific">Steinernema hermaphroditum</name>
    <dbReference type="NCBI Taxonomy" id="289476"/>
    <lineage>
        <taxon>Eukaryota</taxon>
        <taxon>Metazoa</taxon>
        <taxon>Ecdysozoa</taxon>
        <taxon>Nematoda</taxon>
        <taxon>Chromadorea</taxon>
        <taxon>Rhabditida</taxon>
        <taxon>Tylenchina</taxon>
        <taxon>Panagrolaimomorpha</taxon>
        <taxon>Strongyloidoidea</taxon>
        <taxon>Steinernematidae</taxon>
        <taxon>Steinernema</taxon>
    </lineage>
</organism>
<dbReference type="EMBL" id="JAUCMV010000002">
    <property type="protein sequence ID" value="KAK0419392.1"/>
    <property type="molecule type" value="Genomic_DNA"/>
</dbReference>
<dbReference type="AlphaFoldDB" id="A0AA39I7T4"/>
<feature type="region of interest" description="Disordered" evidence="1">
    <location>
        <begin position="159"/>
        <end position="184"/>
    </location>
</feature>
<evidence type="ECO:0000256" key="1">
    <source>
        <dbReference type="SAM" id="MobiDB-lite"/>
    </source>
</evidence>